<evidence type="ECO:0000313" key="2">
    <source>
        <dbReference type="Proteomes" id="UP000054248"/>
    </source>
</evidence>
<dbReference type="HOGENOM" id="CLU_2110746_0_0_1"/>
<evidence type="ECO:0000313" key="1">
    <source>
        <dbReference type="EMBL" id="KIO33555.1"/>
    </source>
</evidence>
<dbReference type="EMBL" id="KN822947">
    <property type="protein sequence ID" value="KIO33555.1"/>
    <property type="molecule type" value="Genomic_DNA"/>
</dbReference>
<name>A0A0C3QLE2_9AGAM</name>
<gene>
    <name evidence="1" type="ORF">M407DRAFT_17511</name>
</gene>
<proteinExistence type="predicted"/>
<sequence>MSSFHLAYFLVGWSGPLSHYRRGRTASCISAQVSLLSQAPAHLTLPHHTFADSPSLVLQRRSSGFRTFEPPAAPPTRTENPTLPYTELTSIIFDVPLAPSGEPDASEVVQCSKWL</sequence>
<accession>A0A0C3QLE2</accession>
<reference evidence="1 2" key="1">
    <citation type="submission" date="2014-04" db="EMBL/GenBank/DDBJ databases">
        <authorList>
            <consortium name="DOE Joint Genome Institute"/>
            <person name="Kuo A."/>
            <person name="Girlanda M."/>
            <person name="Perotto S."/>
            <person name="Kohler A."/>
            <person name="Nagy L.G."/>
            <person name="Floudas D."/>
            <person name="Copeland A."/>
            <person name="Barry K.W."/>
            <person name="Cichocki N."/>
            <person name="Veneault-Fourrey C."/>
            <person name="LaButti K."/>
            <person name="Lindquist E.A."/>
            <person name="Lipzen A."/>
            <person name="Lundell T."/>
            <person name="Morin E."/>
            <person name="Murat C."/>
            <person name="Sun H."/>
            <person name="Tunlid A."/>
            <person name="Henrissat B."/>
            <person name="Grigoriev I.V."/>
            <person name="Hibbett D.S."/>
            <person name="Martin F."/>
            <person name="Nordberg H.P."/>
            <person name="Cantor M.N."/>
            <person name="Hua S.X."/>
        </authorList>
    </citation>
    <scope>NUCLEOTIDE SEQUENCE [LARGE SCALE GENOMIC DNA]</scope>
    <source>
        <strain evidence="1 2">MUT 4182</strain>
    </source>
</reference>
<dbReference type="AlphaFoldDB" id="A0A0C3QLE2"/>
<protein>
    <submittedName>
        <fullName evidence="1">Uncharacterized protein</fullName>
    </submittedName>
</protein>
<keyword evidence="2" id="KW-1185">Reference proteome</keyword>
<reference evidence="2" key="2">
    <citation type="submission" date="2015-01" db="EMBL/GenBank/DDBJ databases">
        <title>Evolutionary Origins and Diversification of the Mycorrhizal Mutualists.</title>
        <authorList>
            <consortium name="DOE Joint Genome Institute"/>
            <consortium name="Mycorrhizal Genomics Consortium"/>
            <person name="Kohler A."/>
            <person name="Kuo A."/>
            <person name="Nagy L.G."/>
            <person name="Floudas D."/>
            <person name="Copeland A."/>
            <person name="Barry K.W."/>
            <person name="Cichocki N."/>
            <person name="Veneault-Fourrey C."/>
            <person name="LaButti K."/>
            <person name="Lindquist E.A."/>
            <person name="Lipzen A."/>
            <person name="Lundell T."/>
            <person name="Morin E."/>
            <person name="Murat C."/>
            <person name="Riley R."/>
            <person name="Ohm R."/>
            <person name="Sun H."/>
            <person name="Tunlid A."/>
            <person name="Henrissat B."/>
            <person name="Grigoriev I.V."/>
            <person name="Hibbett D.S."/>
            <person name="Martin F."/>
        </authorList>
    </citation>
    <scope>NUCLEOTIDE SEQUENCE [LARGE SCALE GENOMIC DNA]</scope>
    <source>
        <strain evidence="2">MUT 4182</strain>
    </source>
</reference>
<organism evidence="1 2">
    <name type="scientific">Tulasnella calospora MUT 4182</name>
    <dbReference type="NCBI Taxonomy" id="1051891"/>
    <lineage>
        <taxon>Eukaryota</taxon>
        <taxon>Fungi</taxon>
        <taxon>Dikarya</taxon>
        <taxon>Basidiomycota</taxon>
        <taxon>Agaricomycotina</taxon>
        <taxon>Agaricomycetes</taxon>
        <taxon>Cantharellales</taxon>
        <taxon>Tulasnellaceae</taxon>
        <taxon>Tulasnella</taxon>
    </lineage>
</organism>
<dbReference type="Proteomes" id="UP000054248">
    <property type="component" value="Unassembled WGS sequence"/>
</dbReference>